<evidence type="ECO:0000313" key="2">
    <source>
        <dbReference type="Proteomes" id="UP000550354"/>
    </source>
</evidence>
<keyword evidence="2" id="KW-1185">Reference proteome</keyword>
<name>A0A838XG49_9ACTN</name>
<organism evidence="1 2">
    <name type="scientific">Aeromicrobium phoceense</name>
    <dbReference type="NCBI Taxonomy" id="2754045"/>
    <lineage>
        <taxon>Bacteria</taxon>
        <taxon>Bacillati</taxon>
        <taxon>Actinomycetota</taxon>
        <taxon>Actinomycetes</taxon>
        <taxon>Propionibacteriales</taxon>
        <taxon>Nocardioidaceae</taxon>
        <taxon>Aeromicrobium</taxon>
    </lineage>
</organism>
<sequence>MYGLSVRWSLTDAPDGVLERLHEYVESESHAKFAGLPGLRFKTWRAREGEWFEGTYVFVSDEARAAFQADFEKRAADAPGTALVGVTPTIEPFQVVAVVRGPAGFRSAARFED</sequence>
<comment type="caution">
    <text evidence="1">The sequence shown here is derived from an EMBL/GenBank/DDBJ whole genome shotgun (WGS) entry which is preliminary data.</text>
</comment>
<dbReference type="Proteomes" id="UP000550354">
    <property type="component" value="Unassembled WGS sequence"/>
</dbReference>
<reference evidence="1 2" key="1">
    <citation type="submission" date="2020-07" db="EMBL/GenBank/DDBJ databases">
        <title>Draft genome and description of Aeromicrobium phoceense strain Marseille-Q0843 isolated from healthy skin swab.</title>
        <authorList>
            <person name="Boxberger M."/>
            <person name="La Scola B."/>
        </authorList>
    </citation>
    <scope>NUCLEOTIDE SEQUENCE [LARGE SCALE GENOMIC DNA]</scope>
    <source>
        <strain evidence="1 2">Marseille-Q0843</strain>
    </source>
</reference>
<dbReference type="Gene3D" id="3.30.70.100">
    <property type="match status" value="1"/>
</dbReference>
<accession>A0A838XG49</accession>
<protein>
    <recommendedName>
        <fullName evidence="3">Monooxygenase</fullName>
    </recommendedName>
</protein>
<dbReference type="AlphaFoldDB" id="A0A838XG49"/>
<evidence type="ECO:0008006" key="3">
    <source>
        <dbReference type="Google" id="ProtNLM"/>
    </source>
</evidence>
<dbReference type="EMBL" id="JACEOG010000002">
    <property type="protein sequence ID" value="MBA4609505.1"/>
    <property type="molecule type" value="Genomic_DNA"/>
</dbReference>
<proteinExistence type="predicted"/>
<evidence type="ECO:0000313" key="1">
    <source>
        <dbReference type="EMBL" id="MBA4609505.1"/>
    </source>
</evidence>
<gene>
    <name evidence="1" type="ORF">H1W00_13545</name>
</gene>